<dbReference type="SUPFAM" id="SSF53790">
    <property type="entry name" value="Tetrapyrrole methylase"/>
    <property type="match status" value="1"/>
</dbReference>
<keyword evidence="1" id="KW-0963">Cytoplasm</keyword>
<proteinExistence type="predicted"/>
<dbReference type="GO" id="GO:0008168">
    <property type="term" value="F:methyltransferase activity"/>
    <property type="evidence" value="ECO:0007669"/>
    <property type="project" value="UniProtKB-KW"/>
</dbReference>
<keyword evidence="8" id="KW-1185">Reference proteome</keyword>
<dbReference type="InterPro" id="IPR014777">
    <property type="entry name" value="4pyrrole_Mease_sub1"/>
</dbReference>
<accession>A0A840G5I1</accession>
<dbReference type="PIRSF" id="PIRSF005917">
    <property type="entry name" value="MTase_YraL"/>
    <property type="match status" value="1"/>
</dbReference>
<dbReference type="CDD" id="cd11649">
    <property type="entry name" value="RsmI_like"/>
    <property type="match status" value="1"/>
</dbReference>
<keyword evidence="5" id="KW-0949">S-adenosyl-L-methionine</keyword>
<evidence type="ECO:0000256" key="2">
    <source>
        <dbReference type="ARBA" id="ARBA00022552"/>
    </source>
</evidence>
<keyword evidence="3 7" id="KW-0489">Methyltransferase</keyword>
<dbReference type="InterPro" id="IPR000878">
    <property type="entry name" value="4pyrrol_Mease"/>
</dbReference>
<dbReference type="InterPro" id="IPR035996">
    <property type="entry name" value="4pyrrol_Methylase_sf"/>
</dbReference>
<dbReference type="InterPro" id="IPR008189">
    <property type="entry name" value="rRNA_ssu_MeTfrase_I"/>
</dbReference>
<dbReference type="AlphaFoldDB" id="A0A840G5I1"/>
<gene>
    <name evidence="7" type="ORF">GGD90_001521</name>
</gene>
<name>A0A840G5I1_RHOTE</name>
<organism evidence="7 8">
    <name type="scientific">Rhodocyclus tenuis</name>
    <name type="common">Rhodospirillum tenue</name>
    <dbReference type="NCBI Taxonomy" id="1066"/>
    <lineage>
        <taxon>Bacteria</taxon>
        <taxon>Pseudomonadati</taxon>
        <taxon>Pseudomonadota</taxon>
        <taxon>Betaproteobacteria</taxon>
        <taxon>Rhodocyclales</taxon>
        <taxon>Rhodocyclaceae</taxon>
        <taxon>Rhodocyclus</taxon>
    </lineage>
</organism>
<keyword evidence="4 7" id="KW-0808">Transferase</keyword>
<sequence length="224" mass="24211">MGPTAPVAVLPATVLATAQSLAFFVAENAKSARAFLKSLPVTRPLAEIAIHELNEHTRPADLPALLQPLLSGNDVGLVSEAGCPGVADPGAALVELAHQHAIRVVPLVGPSSLLLALMASGLCGQQFAFHGYLPVKDEARAQRLRELERESRRQVRTQIFIETPYRNRQLFAAMLAACAETSRLCIAADITLPSEYLATRTLAEWRRLGPPDIERRPAVFLLQA</sequence>
<dbReference type="EMBL" id="JACIGE010000004">
    <property type="protein sequence ID" value="MBB4247155.1"/>
    <property type="molecule type" value="Genomic_DNA"/>
</dbReference>
<evidence type="ECO:0000259" key="6">
    <source>
        <dbReference type="Pfam" id="PF00590"/>
    </source>
</evidence>
<reference evidence="7 8" key="1">
    <citation type="submission" date="2020-08" db="EMBL/GenBank/DDBJ databases">
        <title>Genome sequencing of Purple Non-Sulfur Bacteria from various extreme environments.</title>
        <authorList>
            <person name="Mayer M."/>
        </authorList>
    </citation>
    <scope>NUCLEOTIDE SEQUENCE [LARGE SCALE GENOMIC DNA]</scope>
    <source>
        <strain evidence="7 8">2761</strain>
    </source>
</reference>
<dbReference type="PANTHER" id="PTHR46111">
    <property type="entry name" value="RIBOSOMAL RNA SMALL SUBUNIT METHYLTRANSFERASE I"/>
    <property type="match status" value="1"/>
</dbReference>
<dbReference type="Proteomes" id="UP000587070">
    <property type="component" value="Unassembled WGS sequence"/>
</dbReference>
<evidence type="ECO:0000256" key="5">
    <source>
        <dbReference type="ARBA" id="ARBA00022691"/>
    </source>
</evidence>
<dbReference type="GO" id="GO:0032259">
    <property type="term" value="P:methylation"/>
    <property type="evidence" value="ECO:0007669"/>
    <property type="project" value="UniProtKB-KW"/>
</dbReference>
<dbReference type="GO" id="GO:0006364">
    <property type="term" value="P:rRNA processing"/>
    <property type="evidence" value="ECO:0007669"/>
    <property type="project" value="UniProtKB-KW"/>
</dbReference>
<feature type="domain" description="Tetrapyrrole methylase" evidence="6">
    <location>
        <begin position="60"/>
        <end position="204"/>
    </location>
</feature>
<evidence type="ECO:0000256" key="1">
    <source>
        <dbReference type="ARBA" id="ARBA00022490"/>
    </source>
</evidence>
<comment type="caution">
    <text evidence="7">The sequence shown here is derived from an EMBL/GenBank/DDBJ whole genome shotgun (WGS) entry which is preliminary data.</text>
</comment>
<evidence type="ECO:0000256" key="3">
    <source>
        <dbReference type="ARBA" id="ARBA00022603"/>
    </source>
</evidence>
<dbReference type="PANTHER" id="PTHR46111:SF2">
    <property type="entry name" value="SAM-DEPENDENT METHYLTRANSFERASE"/>
    <property type="match status" value="1"/>
</dbReference>
<evidence type="ECO:0000256" key="4">
    <source>
        <dbReference type="ARBA" id="ARBA00022679"/>
    </source>
</evidence>
<dbReference type="Gene3D" id="3.40.1010.10">
    <property type="entry name" value="Cobalt-precorrin-4 Transmethylase, Domain 1"/>
    <property type="match status" value="1"/>
</dbReference>
<evidence type="ECO:0000313" key="7">
    <source>
        <dbReference type="EMBL" id="MBB4247155.1"/>
    </source>
</evidence>
<dbReference type="Pfam" id="PF00590">
    <property type="entry name" value="TP_methylase"/>
    <property type="match status" value="1"/>
</dbReference>
<evidence type="ECO:0000313" key="8">
    <source>
        <dbReference type="Proteomes" id="UP000587070"/>
    </source>
</evidence>
<dbReference type="EC" id="2.1.1.198" evidence="7"/>
<protein>
    <submittedName>
        <fullName evidence="7">16S rRNA (Cytidine1402-2'-O)-methyltransferase</fullName>
        <ecNumber evidence="7">2.1.1.198</ecNumber>
    </submittedName>
</protein>
<dbReference type="InterPro" id="IPR014776">
    <property type="entry name" value="4pyrrole_Mease_sub2"/>
</dbReference>
<dbReference type="Gene3D" id="3.30.950.10">
    <property type="entry name" value="Methyltransferase, Cobalt-precorrin-4 Transmethylase, Domain 2"/>
    <property type="match status" value="1"/>
</dbReference>
<keyword evidence="2" id="KW-0698">rRNA processing</keyword>